<keyword evidence="2" id="KW-1185">Reference proteome</keyword>
<dbReference type="RefSeq" id="WP_230223019.1">
    <property type="nucleotide sequence ID" value="NZ_JAJKFT010000010.1"/>
</dbReference>
<comment type="caution">
    <text evidence="1">The sequence shown here is derived from an EMBL/GenBank/DDBJ whole genome shotgun (WGS) entry which is preliminary data.</text>
</comment>
<name>A0A9X1MPV6_9BACT</name>
<proteinExistence type="predicted"/>
<dbReference type="EMBL" id="JAJKFT010000010">
    <property type="protein sequence ID" value="MCC9631233.1"/>
    <property type="molecule type" value="Genomic_DNA"/>
</dbReference>
<dbReference type="Proteomes" id="UP001139103">
    <property type="component" value="Unassembled WGS sequence"/>
</dbReference>
<accession>A0A9X1MPV6</accession>
<sequence>MIAAAELGGFFAAHAIWCVSDGDLLIPILAYATPDGERQMERLSHDDIEIAVEAGVKRLEANEMEADDGVLVFDGCVTLDETSHDAIILEHRAYLWPESKLVVAVPYTPLESGQFKVRRPILLAYENCDDCDADMAMRSFFHGVAEHEKGAEVWKNAFDEGAS</sequence>
<organism evidence="1 2">
    <name type="scientific">Blastopirellula sediminis</name>
    <dbReference type="NCBI Taxonomy" id="2894196"/>
    <lineage>
        <taxon>Bacteria</taxon>
        <taxon>Pseudomonadati</taxon>
        <taxon>Planctomycetota</taxon>
        <taxon>Planctomycetia</taxon>
        <taxon>Pirellulales</taxon>
        <taxon>Pirellulaceae</taxon>
        <taxon>Blastopirellula</taxon>
    </lineage>
</organism>
<reference evidence="1" key="1">
    <citation type="submission" date="2021-11" db="EMBL/GenBank/DDBJ databases">
        <title>Genome sequence.</title>
        <authorList>
            <person name="Sun Q."/>
        </authorList>
    </citation>
    <scope>NUCLEOTIDE SEQUENCE</scope>
    <source>
        <strain evidence="1">JC732</strain>
    </source>
</reference>
<evidence type="ECO:0000313" key="1">
    <source>
        <dbReference type="EMBL" id="MCC9631233.1"/>
    </source>
</evidence>
<evidence type="ECO:0000313" key="2">
    <source>
        <dbReference type="Proteomes" id="UP001139103"/>
    </source>
</evidence>
<protein>
    <submittedName>
        <fullName evidence="1">Uncharacterized protein</fullName>
    </submittedName>
</protein>
<dbReference type="AlphaFoldDB" id="A0A9X1MPV6"/>
<gene>
    <name evidence="1" type="ORF">LOC68_22805</name>
</gene>